<evidence type="ECO:0000313" key="3">
    <source>
        <dbReference type="Proteomes" id="UP001251870"/>
    </source>
</evidence>
<reference evidence="2 3" key="1">
    <citation type="submission" date="2023-09" db="EMBL/GenBank/DDBJ databases">
        <title>Description of three actinobacteria isolated from air of manufacturing shop in a pharmaceutical factory.</title>
        <authorList>
            <person name="Zhang D.-F."/>
        </authorList>
    </citation>
    <scope>NUCLEOTIDE SEQUENCE [LARGE SCALE GENOMIC DNA]</scope>
    <source>
        <strain evidence="2 3">LY-0111</strain>
    </source>
</reference>
<sequence length="124" mass="13364">MTAGRLIVRETVVEKVAAETARTLPSVSAAGRSLIPLMSSAPQRPKVEVSLSGSVASLKVHLALPFPAPIRDITEQARERLRSEVQRLTGVTVRYVDISIARLNVDEDTSAAPQEGGRGWAQLH</sequence>
<keyword evidence="3" id="KW-1185">Reference proteome</keyword>
<proteinExistence type="inferred from homology"/>
<dbReference type="Proteomes" id="UP001251870">
    <property type="component" value="Unassembled WGS sequence"/>
</dbReference>
<evidence type="ECO:0000313" key="2">
    <source>
        <dbReference type="EMBL" id="MDR8018054.1"/>
    </source>
</evidence>
<comment type="caution">
    <text evidence="2">The sequence shown here is derived from an EMBL/GenBank/DDBJ whole genome shotgun (WGS) entry which is preliminary data.</text>
</comment>
<dbReference type="RefSeq" id="WP_310547047.1">
    <property type="nucleotide sequence ID" value="NZ_JAVKGR010000001.1"/>
</dbReference>
<dbReference type="EMBL" id="JAVKGR010000001">
    <property type="protein sequence ID" value="MDR8018054.1"/>
    <property type="molecule type" value="Genomic_DNA"/>
</dbReference>
<name>A0ABU2DNG9_9MICC</name>
<evidence type="ECO:0000256" key="1">
    <source>
        <dbReference type="ARBA" id="ARBA00005721"/>
    </source>
</evidence>
<comment type="similarity">
    <text evidence="1">Belongs to the asp23 family.</text>
</comment>
<dbReference type="InterPro" id="IPR005531">
    <property type="entry name" value="Asp23"/>
</dbReference>
<gene>
    <name evidence="2" type="ORF">RIL96_00545</name>
</gene>
<organism evidence="2 3">
    <name type="scientific">Nesterenkonia aerolata</name>
    <dbReference type="NCBI Taxonomy" id="3074079"/>
    <lineage>
        <taxon>Bacteria</taxon>
        <taxon>Bacillati</taxon>
        <taxon>Actinomycetota</taxon>
        <taxon>Actinomycetes</taxon>
        <taxon>Micrococcales</taxon>
        <taxon>Micrococcaceae</taxon>
        <taxon>Nesterenkonia</taxon>
    </lineage>
</organism>
<protein>
    <submittedName>
        <fullName evidence="2">Asp23/Gls24 family envelope stress response protein</fullName>
    </submittedName>
</protein>
<dbReference type="Pfam" id="PF03780">
    <property type="entry name" value="Asp23"/>
    <property type="match status" value="1"/>
</dbReference>
<accession>A0ABU2DNG9</accession>